<gene>
    <name evidence="1" type="ORF">QBL01_07595</name>
</gene>
<reference evidence="1" key="1">
    <citation type="submission" date="2023-04" db="EMBL/GenBank/DDBJ databases">
        <title>Molecular characterization of the Integrative and Conjugative elements harboring multidrug-resistance gene from Glaesserella (Haemophilus) parasuis.</title>
        <authorList>
            <person name="Che Y."/>
            <person name="Zhou L."/>
        </authorList>
    </citation>
    <scope>NUCLEOTIDE SEQUENCE</scope>
    <source>
        <strain evidence="1">Z44</strain>
    </source>
</reference>
<name>A0AAJ6ABJ7_GLAPU</name>
<protein>
    <submittedName>
        <fullName evidence="1">Uncharacterized protein</fullName>
    </submittedName>
</protein>
<dbReference type="AlphaFoldDB" id="A0AAJ6ABJ7"/>
<accession>A0AAJ6ABJ7</accession>
<evidence type="ECO:0000313" key="1">
    <source>
        <dbReference type="EMBL" id="WGE09121.1"/>
    </source>
</evidence>
<proteinExistence type="predicted"/>
<sequence>MNFKAGLRGPMSIIPISNRYELYNLLKKLNKFLEENKINNHLLISDRLFKRYVTYEEAKGVEHILDNVFEPFLSSLSEREKVIFLKFRTSFSRLLEQLRFLLSKGEKNGVIKITISDLPYEIYDKYKDDNFYDNLSIDDEPYWMRNLSSESY</sequence>
<dbReference type="Proteomes" id="UP001222296">
    <property type="component" value="Chromosome"/>
</dbReference>
<evidence type="ECO:0000313" key="2">
    <source>
        <dbReference type="Proteomes" id="UP001222296"/>
    </source>
</evidence>
<dbReference type="RefSeq" id="WP_075606748.1">
    <property type="nucleotide sequence ID" value="NZ_CP121769.1"/>
</dbReference>
<dbReference type="EMBL" id="CP121769">
    <property type="protein sequence ID" value="WGE09121.1"/>
    <property type="molecule type" value="Genomic_DNA"/>
</dbReference>
<organism evidence="1 2">
    <name type="scientific">Glaesserella parasuis</name>
    <name type="common">Haemophilus parasuis</name>
    <dbReference type="NCBI Taxonomy" id="738"/>
    <lineage>
        <taxon>Bacteria</taxon>
        <taxon>Pseudomonadati</taxon>
        <taxon>Pseudomonadota</taxon>
        <taxon>Gammaproteobacteria</taxon>
        <taxon>Pasteurellales</taxon>
        <taxon>Pasteurellaceae</taxon>
        <taxon>Glaesserella</taxon>
    </lineage>
</organism>